<sequence length="82" mass="9479">MDALDIGIIIIATAAAVLFKVILFKRIRHWMDQDLIKGLANNDSTKHQFLLKEHQRLLDNKTPRKELHDRLTLAAQNYSAEQ</sequence>
<keyword evidence="3" id="KW-1185">Reference proteome</keyword>
<gene>
    <name evidence="2" type="ORF">F0U83_09745</name>
</gene>
<evidence type="ECO:0000313" key="3">
    <source>
        <dbReference type="Proteomes" id="UP000324760"/>
    </source>
</evidence>
<name>A0A5P1RCH6_9GAMM</name>
<evidence type="ECO:0000313" key="2">
    <source>
        <dbReference type="EMBL" id="QEQ96982.1"/>
    </source>
</evidence>
<dbReference type="Proteomes" id="UP000324760">
    <property type="component" value="Chromosome"/>
</dbReference>
<dbReference type="KEGG" id="ncu:F0U83_09745"/>
<keyword evidence="1" id="KW-0472">Membrane</keyword>
<dbReference type="OrthoDB" id="6089792at2"/>
<dbReference type="EMBL" id="CP043869">
    <property type="protein sequence ID" value="QEQ96982.1"/>
    <property type="molecule type" value="Genomic_DNA"/>
</dbReference>
<keyword evidence="1" id="KW-0812">Transmembrane</keyword>
<accession>A0A5P1RCH6</accession>
<reference evidence="2 3" key="1">
    <citation type="journal article" date="2019" name="Biochem. Eng. J.">
        <title>Metabolic engineering of the marine bacteria Neptunomonas concharum for the production of acetoin and meso-2,3-butanediol from acetate.</title>
        <authorList>
            <person name="Li W."/>
            <person name="Pu N."/>
            <person name="Liu C.-X."/>
            <person name="Yuan Q.-P."/>
            <person name="Li Z.-J."/>
        </authorList>
    </citation>
    <scope>NUCLEOTIDE SEQUENCE [LARGE SCALE GENOMIC DNA]</scope>
    <source>
        <strain evidence="2 3">JCM17730</strain>
    </source>
</reference>
<protein>
    <submittedName>
        <fullName evidence="2">Uncharacterized protein</fullName>
    </submittedName>
</protein>
<organism evidence="2 3">
    <name type="scientific">Neptunomonas concharum</name>
    <dbReference type="NCBI Taxonomy" id="1031538"/>
    <lineage>
        <taxon>Bacteria</taxon>
        <taxon>Pseudomonadati</taxon>
        <taxon>Pseudomonadota</taxon>
        <taxon>Gammaproteobacteria</taxon>
        <taxon>Oceanospirillales</taxon>
        <taxon>Oceanospirillaceae</taxon>
        <taxon>Neptunomonas</taxon>
    </lineage>
</organism>
<feature type="transmembrane region" description="Helical" evidence="1">
    <location>
        <begin position="6"/>
        <end position="23"/>
    </location>
</feature>
<evidence type="ECO:0000256" key="1">
    <source>
        <dbReference type="SAM" id="Phobius"/>
    </source>
</evidence>
<dbReference type="AlphaFoldDB" id="A0A5P1RCH6"/>
<dbReference type="RefSeq" id="WP_138987709.1">
    <property type="nucleotide sequence ID" value="NZ_CP043869.1"/>
</dbReference>
<keyword evidence="1" id="KW-1133">Transmembrane helix</keyword>
<proteinExistence type="predicted"/>